<dbReference type="EMBL" id="JADZLT010000040">
    <property type="protein sequence ID" value="MBH0236664.1"/>
    <property type="molecule type" value="Genomic_DNA"/>
</dbReference>
<dbReference type="Pfam" id="PF11720">
    <property type="entry name" value="Inhibitor_I78"/>
    <property type="match status" value="1"/>
</dbReference>
<evidence type="ECO:0008006" key="4">
    <source>
        <dbReference type="Google" id="ProtNLM"/>
    </source>
</evidence>
<comment type="caution">
    <text evidence="2">The sequence shown here is derived from an EMBL/GenBank/DDBJ whole genome shotgun (WGS) entry which is preliminary data.</text>
</comment>
<feature type="region of interest" description="Disordered" evidence="1">
    <location>
        <begin position="19"/>
        <end position="103"/>
    </location>
</feature>
<gene>
    <name evidence="2" type="ORF">I5731_02415</name>
</gene>
<dbReference type="Proteomes" id="UP000631694">
    <property type="component" value="Unassembled WGS sequence"/>
</dbReference>
<proteinExistence type="predicted"/>
<feature type="compositionally biased region" description="Pro residues" evidence="1">
    <location>
        <begin position="24"/>
        <end position="83"/>
    </location>
</feature>
<feature type="compositionally biased region" description="Gly residues" evidence="1">
    <location>
        <begin position="89"/>
        <end position="100"/>
    </location>
</feature>
<sequence>MSPLKFLAAVGVAAFVAGCQTGGYPPPGYGGPPPEYGRPPPPEYGRPPPPEYGRPPPPGYGRPPPPEFGRPPPPEYGRPPGGRPPGYGRPPGQGPGGGRCDAGAARFAIGERSSNRIIAAAQDRARARSVRVIEPGMGVTQDFRDDRLNIELDRRGRIVNVRCG</sequence>
<dbReference type="Gene3D" id="3.30.10.10">
    <property type="entry name" value="Trypsin Inhibitor V, subunit A"/>
    <property type="match status" value="1"/>
</dbReference>
<evidence type="ECO:0000313" key="2">
    <source>
        <dbReference type="EMBL" id="MBH0236664.1"/>
    </source>
</evidence>
<protein>
    <recommendedName>
        <fullName evidence="4">Peptidase inhibitor I78 family protein</fullName>
    </recommendedName>
</protein>
<dbReference type="PROSITE" id="PS51257">
    <property type="entry name" value="PROKAR_LIPOPROTEIN"/>
    <property type="match status" value="1"/>
</dbReference>
<evidence type="ECO:0000313" key="3">
    <source>
        <dbReference type="Proteomes" id="UP000631694"/>
    </source>
</evidence>
<dbReference type="RefSeq" id="WP_197309767.1">
    <property type="nucleotide sequence ID" value="NZ_JADZLT010000040.1"/>
</dbReference>
<reference evidence="2" key="1">
    <citation type="submission" date="2020-12" db="EMBL/GenBank/DDBJ databases">
        <title>Methylobrevis albus sp. nov., isolated from fresh water lack sediment.</title>
        <authorList>
            <person name="Zou Q."/>
        </authorList>
    </citation>
    <scope>NUCLEOTIDE SEQUENCE</scope>
    <source>
        <strain evidence="2">L22</strain>
    </source>
</reference>
<evidence type="ECO:0000256" key="1">
    <source>
        <dbReference type="SAM" id="MobiDB-lite"/>
    </source>
</evidence>
<dbReference type="InterPro" id="IPR021719">
    <property type="entry name" value="Prot_inh_I78"/>
</dbReference>
<keyword evidence="3" id="KW-1185">Reference proteome</keyword>
<dbReference type="AlphaFoldDB" id="A0A931MY32"/>
<organism evidence="2 3">
    <name type="scientific">Methylobrevis albus</name>
    <dbReference type="NCBI Taxonomy" id="2793297"/>
    <lineage>
        <taxon>Bacteria</taxon>
        <taxon>Pseudomonadati</taxon>
        <taxon>Pseudomonadota</taxon>
        <taxon>Alphaproteobacteria</taxon>
        <taxon>Hyphomicrobiales</taxon>
        <taxon>Pleomorphomonadaceae</taxon>
        <taxon>Methylobrevis</taxon>
    </lineage>
</organism>
<name>A0A931MY32_9HYPH</name>
<accession>A0A931MY32</accession>